<comment type="caution">
    <text evidence="1">The sequence shown here is derived from an EMBL/GenBank/DDBJ whole genome shotgun (WGS) entry which is preliminary data.</text>
</comment>
<protein>
    <submittedName>
        <fullName evidence="1">Uncharacterized protein</fullName>
    </submittedName>
</protein>
<dbReference type="Proteomes" id="UP000712281">
    <property type="component" value="Unassembled WGS sequence"/>
</dbReference>
<sequence length="94" mass="10731">MSQIHLLPSLLTRLRLIPQARSSNTQQNSMEVKVKLCLLTAAAHLRLTTLVTPETLDVDGDNMDMADRWERTVVMVMMVIQRGRRVGEEGRETR</sequence>
<accession>A0A8S9HRL6</accession>
<evidence type="ECO:0000313" key="1">
    <source>
        <dbReference type="EMBL" id="KAF2557618.1"/>
    </source>
</evidence>
<proteinExistence type="predicted"/>
<reference evidence="1" key="1">
    <citation type="submission" date="2019-12" db="EMBL/GenBank/DDBJ databases">
        <title>Genome sequencing and annotation of Brassica cretica.</title>
        <authorList>
            <person name="Studholme D.J."/>
            <person name="Sarris P.F."/>
        </authorList>
    </citation>
    <scope>NUCLEOTIDE SEQUENCE</scope>
    <source>
        <strain evidence="1">PFS-001/15</strain>
        <tissue evidence="1">Leaf</tissue>
    </source>
</reference>
<dbReference type="AlphaFoldDB" id="A0A8S9HRL6"/>
<gene>
    <name evidence="1" type="ORF">F2Q68_00016546</name>
</gene>
<evidence type="ECO:0000313" key="2">
    <source>
        <dbReference type="Proteomes" id="UP000712281"/>
    </source>
</evidence>
<name>A0A8S9HRL6_BRACR</name>
<organism evidence="1 2">
    <name type="scientific">Brassica cretica</name>
    <name type="common">Mustard</name>
    <dbReference type="NCBI Taxonomy" id="69181"/>
    <lineage>
        <taxon>Eukaryota</taxon>
        <taxon>Viridiplantae</taxon>
        <taxon>Streptophyta</taxon>
        <taxon>Embryophyta</taxon>
        <taxon>Tracheophyta</taxon>
        <taxon>Spermatophyta</taxon>
        <taxon>Magnoliopsida</taxon>
        <taxon>eudicotyledons</taxon>
        <taxon>Gunneridae</taxon>
        <taxon>Pentapetalae</taxon>
        <taxon>rosids</taxon>
        <taxon>malvids</taxon>
        <taxon>Brassicales</taxon>
        <taxon>Brassicaceae</taxon>
        <taxon>Brassiceae</taxon>
        <taxon>Brassica</taxon>
    </lineage>
</organism>
<dbReference type="EMBL" id="QGKW02001940">
    <property type="protein sequence ID" value="KAF2557618.1"/>
    <property type="molecule type" value="Genomic_DNA"/>
</dbReference>